<feature type="compositionally biased region" description="Basic and acidic residues" evidence="1">
    <location>
        <begin position="643"/>
        <end position="662"/>
    </location>
</feature>
<feature type="region of interest" description="Disordered" evidence="1">
    <location>
        <begin position="43"/>
        <end position="131"/>
    </location>
</feature>
<accession>A0A9N9EWT3</accession>
<dbReference type="OrthoDB" id="2398301at2759"/>
<feature type="compositionally biased region" description="Polar residues" evidence="1">
    <location>
        <begin position="522"/>
        <end position="533"/>
    </location>
</feature>
<name>A0A9N9EWT3_9GLOM</name>
<evidence type="ECO:0000256" key="1">
    <source>
        <dbReference type="SAM" id="MobiDB-lite"/>
    </source>
</evidence>
<feature type="compositionally biased region" description="Polar residues" evidence="1">
    <location>
        <begin position="239"/>
        <end position="252"/>
    </location>
</feature>
<sequence>MAAPEELVPFSRIRLAQALKEDPKDPQLVHQSALFIQLRNRQPQALEQSQHNIPRPHTLIIPPSLGNGDGAQSKPHDQFRKSRIYSSPSLPSLPVSRHTPNHSPNGSVSSISSSPIPPAPPISQPQTKQQNALIGTVSIQTQRPTTLMDVRKSILDSRQIMTTFSPASSHRTSRLLHQKSYSDVKSQQPLSRSPLSNSNSSSTSLPSLANTSNQSSSRPNSIFNQSRPNASPNLPRPASSHSNMSRPLSTYSAGKGNSRPPSIWGYVPPVDSSEESSEESSEDEEESGDEQENVDDAKKTEKTTSRPSGLPLLPPLSQLRASKTPSPTSSPTRTSPTRTSPTRTSPTRSSTKSPESGDDDVKVSTPTSMSILEKVEEEKSDEESSESEEGSDDGSSEGSSEESEEESEDSGNESSDSDTPLALRMGDAPPRISVLSSSGKKSPRVEAWVSDVSRQSLVIDSRTFNPRKQRQSHVIGDARPRKSSLTPDSAFDPRMRRPRSAYAMDESDFLPPQPQYRKRSNSEFTPGNSSQYRPFSMYSAARASPPPLLSTPVQLPKADTDDWAQDTILALTSKVPSSASPVPPPSQKHKVVRSSISMTNIRAGTPPLSLPTPPRSPGEFYIHHSRKQSGSNSSLNKLVLNGESRRERGDRDRMERRERERSYSASSQQQGRRRDHAGLGYGPAGMSPTPVNRISMYGGAAHRRVASDHVSKGDNMMHYSQHTQYRHRKDLQT</sequence>
<feature type="region of interest" description="Disordered" evidence="1">
    <location>
        <begin position="165"/>
        <end position="561"/>
    </location>
</feature>
<protein>
    <submittedName>
        <fullName evidence="2">7513_t:CDS:1</fullName>
    </submittedName>
</protein>
<reference evidence="2" key="1">
    <citation type="submission" date="2021-06" db="EMBL/GenBank/DDBJ databases">
        <authorList>
            <person name="Kallberg Y."/>
            <person name="Tangrot J."/>
            <person name="Rosling A."/>
        </authorList>
    </citation>
    <scope>NUCLEOTIDE SEQUENCE</scope>
    <source>
        <strain evidence="2">IA702</strain>
    </source>
</reference>
<feature type="compositionally biased region" description="Basic residues" evidence="1">
    <location>
        <begin position="724"/>
        <end position="733"/>
    </location>
</feature>
<feature type="region of interest" description="Disordered" evidence="1">
    <location>
        <begin position="574"/>
        <end position="733"/>
    </location>
</feature>
<feature type="compositionally biased region" description="Basic and acidic residues" evidence="1">
    <location>
        <begin position="295"/>
        <end position="304"/>
    </location>
</feature>
<gene>
    <name evidence="2" type="ORF">POCULU_LOCUS2367</name>
</gene>
<feature type="compositionally biased region" description="Polar residues" evidence="1">
    <location>
        <begin position="452"/>
        <end position="464"/>
    </location>
</feature>
<feature type="compositionally biased region" description="Acidic residues" evidence="1">
    <location>
        <begin position="272"/>
        <end position="294"/>
    </location>
</feature>
<dbReference type="AlphaFoldDB" id="A0A9N9EWT3"/>
<dbReference type="EMBL" id="CAJVPJ010000217">
    <property type="protein sequence ID" value="CAG8496869.1"/>
    <property type="molecule type" value="Genomic_DNA"/>
</dbReference>
<feature type="compositionally biased region" description="Acidic residues" evidence="1">
    <location>
        <begin position="378"/>
        <end position="411"/>
    </location>
</feature>
<evidence type="ECO:0000313" key="3">
    <source>
        <dbReference type="Proteomes" id="UP000789572"/>
    </source>
</evidence>
<feature type="compositionally biased region" description="Low complexity" evidence="1">
    <location>
        <begin position="186"/>
        <end position="213"/>
    </location>
</feature>
<dbReference type="Proteomes" id="UP000789572">
    <property type="component" value="Unassembled WGS sequence"/>
</dbReference>
<keyword evidence="3" id="KW-1185">Reference proteome</keyword>
<evidence type="ECO:0000313" key="2">
    <source>
        <dbReference type="EMBL" id="CAG8496869.1"/>
    </source>
</evidence>
<proteinExistence type="predicted"/>
<comment type="caution">
    <text evidence="2">The sequence shown here is derived from an EMBL/GenBank/DDBJ whole genome shotgun (WGS) entry which is preliminary data.</text>
</comment>
<feature type="compositionally biased region" description="Low complexity" evidence="1">
    <location>
        <begin position="86"/>
        <end position="96"/>
    </location>
</feature>
<feature type="compositionally biased region" description="Low complexity" evidence="1">
    <location>
        <begin position="103"/>
        <end position="114"/>
    </location>
</feature>
<feature type="compositionally biased region" description="Low complexity" evidence="1">
    <location>
        <begin position="305"/>
        <end position="354"/>
    </location>
</feature>
<organism evidence="2 3">
    <name type="scientific">Paraglomus occultum</name>
    <dbReference type="NCBI Taxonomy" id="144539"/>
    <lineage>
        <taxon>Eukaryota</taxon>
        <taxon>Fungi</taxon>
        <taxon>Fungi incertae sedis</taxon>
        <taxon>Mucoromycota</taxon>
        <taxon>Glomeromycotina</taxon>
        <taxon>Glomeromycetes</taxon>
        <taxon>Paraglomerales</taxon>
        <taxon>Paraglomeraceae</taxon>
        <taxon>Paraglomus</taxon>
    </lineage>
</organism>
<feature type="compositionally biased region" description="Polar residues" evidence="1">
    <location>
        <begin position="214"/>
        <end position="232"/>
    </location>
</feature>
<feature type="compositionally biased region" description="Polar residues" evidence="1">
    <location>
        <begin position="43"/>
        <end position="52"/>
    </location>
</feature>